<name>A0A8C9QWF5_SCLFO</name>
<feature type="compositionally biased region" description="Polar residues" evidence="2">
    <location>
        <begin position="112"/>
        <end position="125"/>
    </location>
</feature>
<sequence>RCDSAASSSWWRSLTVRKKANATSRDSEAVHHQECGQEAPPAGPEKPAAPSGPKPPADSKENKMSKYLRDEYEDSYMEPVFNEKTCRRNLRISRSGRFKEKRRIRATLPENNNFYEGNHVPSASTYPKLVW</sequence>
<reference evidence="3 4" key="1">
    <citation type="submission" date="2019-04" db="EMBL/GenBank/DDBJ databases">
        <authorList>
            <consortium name="Wellcome Sanger Institute Data Sharing"/>
        </authorList>
    </citation>
    <scope>NUCLEOTIDE SEQUENCE [LARGE SCALE GENOMIC DNA]</scope>
</reference>
<evidence type="ECO:0000256" key="2">
    <source>
        <dbReference type="SAM" id="MobiDB-lite"/>
    </source>
</evidence>
<dbReference type="AlphaFoldDB" id="A0A8C9QWF5"/>
<evidence type="ECO:0000313" key="4">
    <source>
        <dbReference type="Proteomes" id="UP000694397"/>
    </source>
</evidence>
<reference evidence="3" key="2">
    <citation type="submission" date="2025-08" db="UniProtKB">
        <authorList>
            <consortium name="Ensembl"/>
        </authorList>
    </citation>
    <scope>IDENTIFICATION</scope>
</reference>
<reference evidence="3" key="3">
    <citation type="submission" date="2025-09" db="UniProtKB">
        <authorList>
            <consortium name="Ensembl"/>
        </authorList>
    </citation>
    <scope>IDENTIFICATION</scope>
</reference>
<proteinExistence type="inferred from homology"/>
<feature type="compositionally biased region" description="Polar residues" evidence="2">
    <location>
        <begin position="1"/>
        <end position="12"/>
    </location>
</feature>
<evidence type="ECO:0000256" key="1">
    <source>
        <dbReference type="ARBA" id="ARBA00010096"/>
    </source>
</evidence>
<feature type="compositionally biased region" description="Basic and acidic residues" evidence="2">
    <location>
        <begin position="25"/>
        <end position="35"/>
    </location>
</feature>
<dbReference type="Proteomes" id="UP000694397">
    <property type="component" value="Chromosome 18"/>
</dbReference>
<dbReference type="PANTHER" id="PTHR14581">
    <property type="match status" value="1"/>
</dbReference>
<dbReference type="Pfam" id="PF15321">
    <property type="entry name" value="ATAD4"/>
    <property type="match status" value="1"/>
</dbReference>
<comment type="similarity">
    <text evidence="1">Belongs to the PRR15 family.</text>
</comment>
<protein>
    <submittedName>
        <fullName evidence="3">Si:dkeyp-86h10.3</fullName>
    </submittedName>
</protein>
<feature type="compositionally biased region" description="Basic and acidic residues" evidence="2">
    <location>
        <begin position="57"/>
        <end position="68"/>
    </location>
</feature>
<feature type="region of interest" description="Disordered" evidence="2">
    <location>
        <begin position="1"/>
        <end position="68"/>
    </location>
</feature>
<dbReference type="PANTHER" id="PTHR14581:SF4">
    <property type="entry name" value="PROLINE-RICH PROTEIN 15"/>
    <property type="match status" value="1"/>
</dbReference>
<organism evidence="3 4">
    <name type="scientific">Scleropages formosus</name>
    <name type="common">Asian bonytongue</name>
    <name type="synonym">Osteoglossum formosum</name>
    <dbReference type="NCBI Taxonomy" id="113540"/>
    <lineage>
        <taxon>Eukaryota</taxon>
        <taxon>Metazoa</taxon>
        <taxon>Chordata</taxon>
        <taxon>Craniata</taxon>
        <taxon>Vertebrata</taxon>
        <taxon>Euteleostomi</taxon>
        <taxon>Actinopterygii</taxon>
        <taxon>Neopterygii</taxon>
        <taxon>Teleostei</taxon>
        <taxon>Osteoglossocephala</taxon>
        <taxon>Osteoglossomorpha</taxon>
        <taxon>Osteoglossiformes</taxon>
        <taxon>Osteoglossidae</taxon>
        <taxon>Scleropages</taxon>
    </lineage>
</organism>
<feature type="region of interest" description="Disordered" evidence="2">
    <location>
        <begin position="112"/>
        <end position="131"/>
    </location>
</feature>
<dbReference type="OrthoDB" id="9924851at2759"/>
<dbReference type="Ensembl" id="ENSSFOT00015000133.2">
    <property type="protein sequence ID" value="ENSSFOP00015000109.2"/>
    <property type="gene ID" value="ENSSFOG00015000096.2"/>
</dbReference>
<keyword evidence="4" id="KW-1185">Reference proteome</keyword>
<accession>A0A8C9QWF5</accession>
<dbReference type="GeneTree" id="ENSGT00760000119737"/>
<evidence type="ECO:0000313" key="3">
    <source>
        <dbReference type="Ensembl" id="ENSSFOP00015000109.2"/>
    </source>
</evidence>
<dbReference type="InterPro" id="IPR028237">
    <property type="entry name" value="PRR15"/>
</dbReference>